<keyword evidence="4" id="KW-1185">Reference proteome</keyword>
<keyword evidence="1 2" id="KW-0732">Signal</keyword>
<proteinExistence type="predicted"/>
<comment type="caution">
    <text evidence="3">The sequence shown here is derived from an EMBL/GenBank/DDBJ whole genome shotgun (WGS) entry which is preliminary data.</text>
</comment>
<dbReference type="InterPro" id="IPR026444">
    <property type="entry name" value="Secre_tail"/>
</dbReference>
<dbReference type="OrthoDB" id="1182309at2"/>
<evidence type="ECO:0000256" key="2">
    <source>
        <dbReference type="SAM" id="SignalP"/>
    </source>
</evidence>
<dbReference type="AlphaFoldDB" id="A0A5C6VKN1"/>
<dbReference type="RefSeq" id="WP_147012582.1">
    <property type="nucleotide sequence ID" value="NZ_VORB01000001.1"/>
</dbReference>
<sequence length="356" mass="38684">MKRLLLLSAVFGAFTSLNAQFIINPSTTFSAGDVQYLSIDTLPNSGISAGQSGSGQSYDISDFDLNFENITNFREAELIRNNENFPTATIGIEQQGGPGGGTVQVFFRKDANGIFLEGVVAQDSIVIEYSDEQTLVEFPSAFNSSYNDTYYAQATFYVGQNFQGTQIDSGRITIDGNRQAAFDGSGTLKSITGLFNDVLRERATVTETQTFELCINPGIPGFPCAWQEFNSETSTNVEYNFYGAESKFPLGSLTYNAAEDTLQEVNTNTDPTITSITEYDGPNVIEGGIYPNPVKTTATFTKPVQSVILMDASGKQQEIKLVNNSIDLTEVSNGNYIVIAVNQAGFVEHHPIVVAH</sequence>
<reference evidence="3 4" key="1">
    <citation type="submission" date="2019-08" db="EMBL/GenBank/DDBJ databases">
        <title>Genome of Luteibaculum oceani JCM 18817.</title>
        <authorList>
            <person name="Bowman J.P."/>
        </authorList>
    </citation>
    <scope>NUCLEOTIDE SEQUENCE [LARGE SCALE GENOMIC DNA]</scope>
    <source>
        <strain evidence="3 4">JCM 18817</strain>
    </source>
</reference>
<feature type="signal peptide" evidence="2">
    <location>
        <begin position="1"/>
        <end position="19"/>
    </location>
</feature>
<feature type="chain" id="PRO_5022707030" evidence="2">
    <location>
        <begin position="20"/>
        <end position="356"/>
    </location>
</feature>
<dbReference type="Proteomes" id="UP000321168">
    <property type="component" value="Unassembled WGS sequence"/>
</dbReference>
<gene>
    <name evidence="3" type="ORF">FRX97_01315</name>
</gene>
<protein>
    <submittedName>
        <fullName evidence="3">T9SS type A sorting domain-containing protein</fullName>
    </submittedName>
</protein>
<name>A0A5C6VKN1_9FLAO</name>
<evidence type="ECO:0000313" key="3">
    <source>
        <dbReference type="EMBL" id="TXC85291.1"/>
    </source>
</evidence>
<evidence type="ECO:0000313" key="4">
    <source>
        <dbReference type="Proteomes" id="UP000321168"/>
    </source>
</evidence>
<dbReference type="NCBIfam" id="TIGR04183">
    <property type="entry name" value="Por_Secre_tail"/>
    <property type="match status" value="1"/>
</dbReference>
<evidence type="ECO:0000256" key="1">
    <source>
        <dbReference type="ARBA" id="ARBA00022729"/>
    </source>
</evidence>
<organism evidence="3 4">
    <name type="scientific">Luteibaculum oceani</name>
    <dbReference type="NCBI Taxonomy" id="1294296"/>
    <lineage>
        <taxon>Bacteria</taxon>
        <taxon>Pseudomonadati</taxon>
        <taxon>Bacteroidota</taxon>
        <taxon>Flavobacteriia</taxon>
        <taxon>Flavobacteriales</taxon>
        <taxon>Luteibaculaceae</taxon>
        <taxon>Luteibaculum</taxon>
    </lineage>
</organism>
<dbReference type="EMBL" id="VORB01000001">
    <property type="protein sequence ID" value="TXC85291.1"/>
    <property type="molecule type" value="Genomic_DNA"/>
</dbReference>
<accession>A0A5C6VKN1</accession>